<evidence type="ECO:0000313" key="2">
    <source>
        <dbReference type="EMBL" id="RCI03763.1"/>
    </source>
</evidence>
<accession>A0A367KNJ3</accession>
<keyword evidence="3" id="KW-1185">Reference proteome</keyword>
<reference evidence="2 3" key="1">
    <citation type="journal article" date="2018" name="G3 (Bethesda)">
        <title>Phylogenetic and Phylogenomic Definition of Rhizopus Species.</title>
        <authorList>
            <person name="Gryganskyi A.P."/>
            <person name="Golan J."/>
            <person name="Dolatabadi S."/>
            <person name="Mondo S."/>
            <person name="Robb S."/>
            <person name="Idnurm A."/>
            <person name="Muszewska A."/>
            <person name="Steczkiewicz K."/>
            <person name="Masonjones S."/>
            <person name="Liao H.L."/>
            <person name="Gajdeczka M.T."/>
            <person name="Anike F."/>
            <person name="Vuek A."/>
            <person name="Anishchenko I.M."/>
            <person name="Voigt K."/>
            <person name="de Hoog G.S."/>
            <person name="Smith M.E."/>
            <person name="Heitman J."/>
            <person name="Vilgalys R."/>
            <person name="Stajich J.E."/>
        </authorList>
    </citation>
    <scope>NUCLEOTIDE SEQUENCE [LARGE SCALE GENOMIC DNA]</scope>
    <source>
        <strain evidence="2 3">LSU 92-RS-03</strain>
    </source>
</reference>
<feature type="region of interest" description="Disordered" evidence="1">
    <location>
        <begin position="54"/>
        <end position="77"/>
    </location>
</feature>
<name>A0A367KNJ3_RHIST</name>
<dbReference type="AlphaFoldDB" id="A0A367KNJ3"/>
<dbReference type="OrthoDB" id="2252251at2759"/>
<feature type="compositionally biased region" description="Polar residues" evidence="1">
    <location>
        <begin position="68"/>
        <end position="77"/>
    </location>
</feature>
<gene>
    <name evidence="2" type="ORF">CU098_012973</name>
</gene>
<evidence type="ECO:0000313" key="3">
    <source>
        <dbReference type="Proteomes" id="UP000253551"/>
    </source>
</evidence>
<evidence type="ECO:0000256" key="1">
    <source>
        <dbReference type="SAM" id="MobiDB-lite"/>
    </source>
</evidence>
<protein>
    <submittedName>
        <fullName evidence="2">Uncharacterized protein</fullName>
    </submittedName>
</protein>
<dbReference type="Proteomes" id="UP000253551">
    <property type="component" value="Unassembled WGS sequence"/>
</dbReference>
<proteinExistence type="predicted"/>
<comment type="caution">
    <text evidence="2">The sequence shown here is derived from an EMBL/GenBank/DDBJ whole genome shotgun (WGS) entry which is preliminary data.</text>
</comment>
<dbReference type="EMBL" id="PJQM01000903">
    <property type="protein sequence ID" value="RCI03763.1"/>
    <property type="molecule type" value="Genomic_DNA"/>
</dbReference>
<organism evidence="2 3">
    <name type="scientific">Rhizopus stolonifer</name>
    <name type="common">Rhizopus nigricans</name>
    <dbReference type="NCBI Taxonomy" id="4846"/>
    <lineage>
        <taxon>Eukaryota</taxon>
        <taxon>Fungi</taxon>
        <taxon>Fungi incertae sedis</taxon>
        <taxon>Mucoromycota</taxon>
        <taxon>Mucoromycotina</taxon>
        <taxon>Mucoromycetes</taxon>
        <taxon>Mucorales</taxon>
        <taxon>Mucorineae</taxon>
        <taxon>Rhizopodaceae</taxon>
        <taxon>Rhizopus</taxon>
    </lineage>
</organism>
<sequence length="77" mass="8685">MNPSPEHPGNPAWQTFSDWKKLKEPKNIKVIKSEEETLQEQYERFGLVQEGATGWGDASEAQDGGWGLNNQAPVSEW</sequence>